<accession>A0A164ZQM8</accession>
<dbReference type="EMBL" id="LRGB01000687">
    <property type="protein sequence ID" value="KZS16628.1"/>
    <property type="molecule type" value="Genomic_DNA"/>
</dbReference>
<keyword evidence="2" id="KW-1185">Reference proteome</keyword>
<name>A0A164ZQM8_9CRUS</name>
<proteinExistence type="predicted"/>
<dbReference type="Proteomes" id="UP000076858">
    <property type="component" value="Unassembled WGS sequence"/>
</dbReference>
<reference evidence="1 2" key="1">
    <citation type="submission" date="2016-03" db="EMBL/GenBank/DDBJ databases">
        <title>EvidentialGene: Evidence-directed Construction of Genes on Genomes.</title>
        <authorList>
            <person name="Gilbert D.G."/>
            <person name="Choi J.-H."/>
            <person name="Mockaitis K."/>
            <person name="Colbourne J."/>
            <person name="Pfrender M."/>
        </authorList>
    </citation>
    <scope>NUCLEOTIDE SEQUENCE [LARGE SCALE GENOMIC DNA]</scope>
    <source>
        <strain evidence="1 2">Xinb3</strain>
        <tissue evidence="1">Complete organism</tissue>
    </source>
</reference>
<comment type="caution">
    <text evidence="1">The sequence shown here is derived from an EMBL/GenBank/DDBJ whole genome shotgun (WGS) entry which is preliminary data.</text>
</comment>
<evidence type="ECO:0000313" key="1">
    <source>
        <dbReference type="EMBL" id="KZS16628.1"/>
    </source>
</evidence>
<evidence type="ECO:0000313" key="2">
    <source>
        <dbReference type="Proteomes" id="UP000076858"/>
    </source>
</evidence>
<dbReference type="AlphaFoldDB" id="A0A164ZQM8"/>
<organism evidence="1 2">
    <name type="scientific">Daphnia magna</name>
    <dbReference type="NCBI Taxonomy" id="35525"/>
    <lineage>
        <taxon>Eukaryota</taxon>
        <taxon>Metazoa</taxon>
        <taxon>Ecdysozoa</taxon>
        <taxon>Arthropoda</taxon>
        <taxon>Crustacea</taxon>
        <taxon>Branchiopoda</taxon>
        <taxon>Diplostraca</taxon>
        <taxon>Cladocera</taxon>
        <taxon>Anomopoda</taxon>
        <taxon>Daphniidae</taxon>
        <taxon>Daphnia</taxon>
    </lineage>
</organism>
<protein>
    <submittedName>
        <fullName evidence="1">Uncharacterized protein</fullName>
    </submittedName>
</protein>
<sequence length="55" mass="6420">MLKIINTPRLEMLAKLSRDPTATPLMVRHSPSTTKRTRKAIEQLETICQWLPKFQ</sequence>
<gene>
    <name evidence="1" type="ORF">APZ42_017204</name>
</gene>